<dbReference type="Gene3D" id="1.10.630.10">
    <property type="entry name" value="Cytochrome P450"/>
    <property type="match status" value="1"/>
</dbReference>
<evidence type="ECO:0000256" key="7">
    <source>
        <dbReference type="RuleBase" id="RU000461"/>
    </source>
</evidence>
<comment type="caution">
    <text evidence="8">The sequence shown here is derived from an EMBL/GenBank/DDBJ whole genome shotgun (WGS) entry which is preliminary data.</text>
</comment>
<evidence type="ECO:0000256" key="6">
    <source>
        <dbReference type="ARBA" id="ARBA00023033"/>
    </source>
</evidence>
<dbReference type="PROSITE" id="PS00086">
    <property type="entry name" value="CYTOCHROME_P450"/>
    <property type="match status" value="1"/>
</dbReference>
<accession>A0ABW0X844</accession>
<keyword evidence="2 7" id="KW-0349">Heme</keyword>
<protein>
    <submittedName>
        <fullName evidence="8">Cytochrome P450</fullName>
    </submittedName>
</protein>
<organism evidence="8 9">
    <name type="scientific">Kitasatospora misakiensis</name>
    <dbReference type="NCBI Taxonomy" id="67330"/>
    <lineage>
        <taxon>Bacteria</taxon>
        <taxon>Bacillati</taxon>
        <taxon>Actinomycetota</taxon>
        <taxon>Actinomycetes</taxon>
        <taxon>Kitasatosporales</taxon>
        <taxon>Streptomycetaceae</taxon>
        <taxon>Kitasatospora</taxon>
    </lineage>
</organism>
<evidence type="ECO:0000256" key="4">
    <source>
        <dbReference type="ARBA" id="ARBA00023002"/>
    </source>
</evidence>
<name>A0ABW0X844_9ACTN</name>
<evidence type="ECO:0000256" key="2">
    <source>
        <dbReference type="ARBA" id="ARBA00022617"/>
    </source>
</evidence>
<dbReference type="EMBL" id="JBHSOF010000042">
    <property type="protein sequence ID" value="MFC5666606.1"/>
    <property type="molecule type" value="Genomic_DNA"/>
</dbReference>
<evidence type="ECO:0000256" key="3">
    <source>
        <dbReference type="ARBA" id="ARBA00022723"/>
    </source>
</evidence>
<dbReference type="InterPro" id="IPR001128">
    <property type="entry name" value="Cyt_P450"/>
</dbReference>
<evidence type="ECO:0000256" key="5">
    <source>
        <dbReference type="ARBA" id="ARBA00023004"/>
    </source>
</evidence>
<dbReference type="PRINTS" id="PR00463">
    <property type="entry name" value="EP450I"/>
</dbReference>
<dbReference type="Pfam" id="PF00067">
    <property type="entry name" value="p450"/>
    <property type="match status" value="1"/>
</dbReference>
<gene>
    <name evidence="8" type="ORF">ACFP3U_27015</name>
</gene>
<keyword evidence="6 7" id="KW-0503">Monooxygenase</keyword>
<evidence type="ECO:0000313" key="8">
    <source>
        <dbReference type="EMBL" id="MFC5666606.1"/>
    </source>
</evidence>
<dbReference type="PANTHER" id="PTHR24291:SF50">
    <property type="entry name" value="BIFUNCTIONAL ALBAFLAVENONE MONOOXYGENASE_TERPENE SYNTHASE"/>
    <property type="match status" value="1"/>
</dbReference>
<keyword evidence="4 7" id="KW-0560">Oxidoreductase</keyword>
<dbReference type="CDD" id="cd11049">
    <property type="entry name" value="CYP170A1-like"/>
    <property type="match status" value="1"/>
</dbReference>
<reference evidence="9" key="1">
    <citation type="journal article" date="2019" name="Int. J. Syst. Evol. Microbiol.">
        <title>The Global Catalogue of Microorganisms (GCM) 10K type strain sequencing project: providing services to taxonomists for standard genome sequencing and annotation.</title>
        <authorList>
            <consortium name="The Broad Institute Genomics Platform"/>
            <consortium name="The Broad Institute Genome Sequencing Center for Infectious Disease"/>
            <person name="Wu L."/>
            <person name="Ma J."/>
        </authorList>
    </citation>
    <scope>NUCLEOTIDE SEQUENCE [LARGE SCALE GENOMIC DNA]</scope>
    <source>
        <strain evidence="9">CGMCC 4.1437</strain>
    </source>
</reference>
<dbReference type="Proteomes" id="UP001595975">
    <property type="component" value="Unassembled WGS sequence"/>
</dbReference>
<dbReference type="InterPro" id="IPR050196">
    <property type="entry name" value="Cytochrome_P450_Monoox"/>
</dbReference>
<dbReference type="InterPro" id="IPR036396">
    <property type="entry name" value="Cyt_P450_sf"/>
</dbReference>
<dbReference type="PRINTS" id="PR00385">
    <property type="entry name" value="P450"/>
</dbReference>
<comment type="similarity">
    <text evidence="1 7">Belongs to the cytochrome P450 family.</text>
</comment>
<dbReference type="SUPFAM" id="SSF48264">
    <property type="entry name" value="Cytochrome P450"/>
    <property type="match status" value="1"/>
</dbReference>
<dbReference type="RefSeq" id="WP_380228297.1">
    <property type="nucleotide sequence ID" value="NZ_JBHSOF010000042.1"/>
</dbReference>
<dbReference type="InterPro" id="IPR002401">
    <property type="entry name" value="Cyt_P450_E_grp-I"/>
</dbReference>
<dbReference type="PANTHER" id="PTHR24291">
    <property type="entry name" value="CYTOCHROME P450 FAMILY 4"/>
    <property type="match status" value="1"/>
</dbReference>
<evidence type="ECO:0000313" key="9">
    <source>
        <dbReference type="Proteomes" id="UP001595975"/>
    </source>
</evidence>
<keyword evidence="3 7" id="KW-0479">Metal-binding</keyword>
<evidence type="ECO:0000256" key="1">
    <source>
        <dbReference type="ARBA" id="ARBA00010617"/>
    </source>
</evidence>
<dbReference type="InterPro" id="IPR017972">
    <property type="entry name" value="Cyt_P450_CS"/>
</dbReference>
<sequence>MENPVSVGRAPGALPLIGHLLPLLRDPLGFVSSLPAHGDLVHIRLGPMPALTVCTPELTRQILLDDSTFDKGGPFYDRLREAVGNGLASCPHTAHRRQRRLVQPAFHRSRLASYTSVTTAEAVSVTGSWQDGLTTDVYLQMRNITTRSLIRAMFREFSEDLDSAALTEMADDVQMILVGMFARMVRPRLLNALPTPGGRRFRQARGRLYRTTARIISKRRSGGDGDGHDDLLSVLLNAVPPDGDRSQQLTDAEINDQLAIFIVAGIEATAATLAWALHLLALNPSVEQRLHAEVDRVLAGAAATHGHLSMLPYTSRVITETLRMYPPGWLFTRIATRDTHVGGHPVSAGTTVIYSPYLIHHQPDQYAEPERFDPDRWEDRPHPSHPAFFPFGGGARKCIGDQFSMAEAVVALATIAARWRLEPLAGQRVRPFAATALRPAGLHMRFRARELPTAP</sequence>
<keyword evidence="9" id="KW-1185">Reference proteome</keyword>
<proteinExistence type="inferred from homology"/>
<keyword evidence="5 7" id="KW-0408">Iron</keyword>